<proteinExistence type="predicted"/>
<sequence>MFVLLLENKKNSSMVNKLRRFRFERACYVEPMEISSGLVLRQIKRREVTSAIFGDFQIFLLRFHYGRWTTLGIRSPGTTNKGERFPKAQLFYEELVGSSHRPLLLYLKSSVPRRRSSFKFESKWDLDLESRSTIDQVWHQFVRGSHSFKIMTRLKKSRKALMGWSKEILGCDRDYVVRALKPSSILVVDERNMSKFLPSRGLRQQDPSSPYLFILVFNALSKVIKAFHNNGNVSGYKIKLECPPITHGWMRMTRCCLLAPSFKKHQF</sequence>
<evidence type="ECO:0000313" key="1">
    <source>
        <dbReference type="EMBL" id="EEF35595.1"/>
    </source>
</evidence>
<dbReference type="Proteomes" id="UP000008311">
    <property type="component" value="Unassembled WGS sequence"/>
</dbReference>
<organism evidence="1 2">
    <name type="scientific">Ricinus communis</name>
    <name type="common">Castor bean</name>
    <dbReference type="NCBI Taxonomy" id="3988"/>
    <lineage>
        <taxon>Eukaryota</taxon>
        <taxon>Viridiplantae</taxon>
        <taxon>Streptophyta</taxon>
        <taxon>Embryophyta</taxon>
        <taxon>Tracheophyta</taxon>
        <taxon>Spermatophyta</taxon>
        <taxon>Magnoliopsida</taxon>
        <taxon>eudicotyledons</taxon>
        <taxon>Gunneridae</taxon>
        <taxon>Pentapetalae</taxon>
        <taxon>rosids</taxon>
        <taxon>fabids</taxon>
        <taxon>Malpighiales</taxon>
        <taxon>Euphorbiaceae</taxon>
        <taxon>Acalyphoideae</taxon>
        <taxon>Acalypheae</taxon>
        <taxon>Ricinus</taxon>
    </lineage>
</organism>
<gene>
    <name evidence="1" type="ORF">RCOM_0626220</name>
</gene>
<keyword evidence="2" id="KW-1185">Reference proteome</keyword>
<name>B9SLC0_RICCO</name>
<accession>B9SLC0</accession>
<dbReference type="AlphaFoldDB" id="B9SLC0"/>
<reference evidence="2" key="1">
    <citation type="journal article" date="2010" name="Nat. Biotechnol.">
        <title>Draft genome sequence of the oilseed species Ricinus communis.</title>
        <authorList>
            <person name="Chan A.P."/>
            <person name="Crabtree J."/>
            <person name="Zhao Q."/>
            <person name="Lorenzi H."/>
            <person name="Orvis J."/>
            <person name="Puiu D."/>
            <person name="Melake-Berhan A."/>
            <person name="Jones K.M."/>
            <person name="Redman J."/>
            <person name="Chen G."/>
            <person name="Cahoon E.B."/>
            <person name="Gedil M."/>
            <person name="Stanke M."/>
            <person name="Haas B.J."/>
            <person name="Wortman J.R."/>
            <person name="Fraser-Liggett C.M."/>
            <person name="Ravel J."/>
            <person name="Rabinowicz P.D."/>
        </authorList>
    </citation>
    <scope>NUCLEOTIDE SEQUENCE [LARGE SCALE GENOMIC DNA]</scope>
    <source>
        <strain evidence="2">cv. Hale</strain>
    </source>
</reference>
<dbReference type="InParanoid" id="B9SLC0"/>
<protein>
    <submittedName>
        <fullName evidence="1">Uncharacterized protein</fullName>
    </submittedName>
</protein>
<evidence type="ECO:0000313" key="2">
    <source>
        <dbReference type="Proteomes" id="UP000008311"/>
    </source>
</evidence>
<dbReference type="EMBL" id="EQ974016">
    <property type="protein sequence ID" value="EEF35595.1"/>
    <property type="molecule type" value="Genomic_DNA"/>
</dbReference>